<evidence type="ECO:0000313" key="2">
    <source>
        <dbReference type="Proteomes" id="UP000669179"/>
    </source>
</evidence>
<name>A0A939PM36_9ACTN</name>
<accession>A0A939PM36</accession>
<dbReference type="Proteomes" id="UP000669179">
    <property type="component" value="Unassembled WGS sequence"/>
</dbReference>
<proteinExistence type="predicted"/>
<reference evidence="1" key="1">
    <citation type="submission" date="2021-03" db="EMBL/GenBank/DDBJ databases">
        <authorList>
            <person name="Kanchanasin P."/>
            <person name="Saeng-In P."/>
            <person name="Phongsopitanun W."/>
            <person name="Yuki M."/>
            <person name="Kudo T."/>
            <person name="Ohkuma M."/>
            <person name="Tanasupawat S."/>
        </authorList>
    </citation>
    <scope>NUCLEOTIDE SEQUENCE</scope>
    <source>
        <strain evidence="1">GKU 128</strain>
    </source>
</reference>
<dbReference type="EMBL" id="JAGEOJ010000029">
    <property type="protein sequence ID" value="MBO2454862.1"/>
    <property type="molecule type" value="Genomic_DNA"/>
</dbReference>
<evidence type="ECO:0000313" key="1">
    <source>
        <dbReference type="EMBL" id="MBO2454862.1"/>
    </source>
</evidence>
<keyword evidence="2" id="KW-1185">Reference proteome</keyword>
<gene>
    <name evidence="1" type="ORF">J4573_47790</name>
</gene>
<comment type="caution">
    <text evidence="1">The sequence shown here is derived from an EMBL/GenBank/DDBJ whole genome shotgun (WGS) entry which is preliminary data.</text>
</comment>
<dbReference type="RefSeq" id="WP_208263084.1">
    <property type="nucleotide sequence ID" value="NZ_JAGEOJ010000029.1"/>
</dbReference>
<protein>
    <submittedName>
        <fullName evidence="1">Uncharacterized protein</fullName>
    </submittedName>
</protein>
<sequence>MRDTANAHGTRVVRAGAEAADRARTMASQVNGWGGHLTLAQHTEMLAQLVELTGQVSRAVRSEAGYLGTRRPVAEGLQQVADGIDEVQRNLQRLQEDLAP</sequence>
<organism evidence="1 2">
    <name type="scientific">Actinomadura barringtoniae</name>
    <dbReference type="NCBI Taxonomy" id="1427535"/>
    <lineage>
        <taxon>Bacteria</taxon>
        <taxon>Bacillati</taxon>
        <taxon>Actinomycetota</taxon>
        <taxon>Actinomycetes</taxon>
        <taxon>Streptosporangiales</taxon>
        <taxon>Thermomonosporaceae</taxon>
        <taxon>Actinomadura</taxon>
    </lineage>
</organism>
<dbReference type="AlphaFoldDB" id="A0A939PM36"/>